<dbReference type="Proteomes" id="UP000468828">
    <property type="component" value="Unassembled WGS sequence"/>
</dbReference>
<comment type="caution">
    <text evidence="2">The sequence shown here is derived from an EMBL/GenBank/DDBJ whole genome shotgun (WGS) entry which is preliminary data.</text>
</comment>
<dbReference type="Proteomes" id="UP000471152">
    <property type="component" value="Unassembled WGS sequence"/>
</dbReference>
<dbReference type="Pfam" id="PF13302">
    <property type="entry name" value="Acetyltransf_3"/>
    <property type="match status" value="1"/>
</dbReference>
<dbReference type="RefSeq" id="WP_163611997.1">
    <property type="nucleotide sequence ID" value="NZ_JAAGWB010000043.1"/>
</dbReference>
<organism evidence="2 4">
    <name type="scientific">Modestobacter muralis</name>
    <dbReference type="NCBI Taxonomy" id="1608614"/>
    <lineage>
        <taxon>Bacteria</taxon>
        <taxon>Bacillati</taxon>
        <taxon>Actinomycetota</taxon>
        <taxon>Actinomycetes</taxon>
        <taxon>Geodermatophilales</taxon>
        <taxon>Geodermatophilaceae</taxon>
        <taxon>Modestobacter</taxon>
    </lineage>
</organism>
<reference evidence="3 5" key="2">
    <citation type="submission" date="2020-02" db="EMBL/GenBank/DDBJ databases">
        <title>The WGS of Modestobacter muralis DSM 100205.</title>
        <authorList>
            <person name="Jiang Z."/>
        </authorList>
    </citation>
    <scope>NUCLEOTIDE SEQUENCE [LARGE SCALE GENOMIC DNA]</scope>
    <source>
        <strain evidence="3 5">DSM 100205</strain>
    </source>
</reference>
<dbReference type="PROSITE" id="PS51186">
    <property type="entry name" value="GNAT"/>
    <property type="match status" value="1"/>
</dbReference>
<dbReference type="EMBL" id="JAAGWB010000043">
    <property type="protein sequence ID" value="NEN52333.1"/>
    <property type="molecule type" value="Genomic_DNA"/>
</dbReference>
<accession>A0A6P0EWJ1</accession>
<gene>
    <name evidence="3" type="ORF">G3R41_15555</name>
    <name evidence="2" type="ORF">GCU67_14905</name>
</gene>
<dbReference type="InterPro" id="IPR016181">
    <property type="entry name" value="Acyl_CoA_acyltransferase"/>
</dbReference>
<name>A0A6P0EWJ1_9ACTN</name>
<dbReference type="InterPro" id="IPR051908">
    <property type="entry name" value="Ribosomal_N-acetyltransferase"/>
</dbReference>
<dbReference type="PANTHER" id="PTHR43441">
    <property type="entry name" value="RIBOSOMAL-PROTEIN-SERINE ACETYLTRANSFERASE"/>
    <property type="match status" value="1"/>
</dbReference>
<dbReference type="SUPFAM" id="SSF55729">
    <property type="entry name" value="Acyl-CoA N-acyltransferases (Nat)"/>
    <property type="match status" value="1"/>
</dbReference>
<dbReference type="EMBL" id="JAAGWH010000041">
    <property type="protein sequence ID" value="NEK95445.1"/>
    <property type="molecule type" value="Genomic_DNA"/>
</dbReference>
<dbReference type="Gene3D" id="3.40.630.30">
    <property type="match status" value="1"/>
</dbReference>
<protein>
    <submittedName>
        <fullName evidence="2">GNAT family N-acetyltransferase</fullName>
    </submittedName>
</protein>
<reference evidence="2 4" key="1">
    <citation type="submission" date="2020-01" db="EMBL/GenBank/DDBJ databases">
        <title>the WGS Modestobacter muralis CPCC 204518.</title>
        <authorList>
            <person name="Jiang Z."/>
        </authorList>
    </citation>
    <scope>NUCLEOTIDE SEQUENCE [LARGE SCALE GENOMIC DNA]</scope>
    <source>
        <strain evidence="2 4">DSM 100205</strain>
    </source>
</reference>
<feature type="domain" description="N-acetyltransferase" evidence="1">
    <location>
        <begin position="3"/>
        <end position="161"/>
    </location>
</feature>
<dbReference type="GO" id="GO:1990189">
    <property type="term" value="F:protein N-terminal-serine acetyltransferase activity"/>
    <property type="evidence" value="ECO:0007669"/>
    <property type="project" value="TreeGrafter"/>
</dbReference>
<dbReference type="GO" id="GO:0008999">
    <property type="term" value="F:protein-N-terminal-alanine acetyltransferase activity"/>
    <property type="evidence" value="ECO:0007669"/>
    <property type="project" value="TreeGrafter"/>
</dbReference>
<dbReference type="GO" id="GO:0005737">
    <property type="term" value="C:cytoplasm"/>
    <property type="evidence" value="ECO:0007669"/>
    <property type="project" value="TreeGrafter"/>
</dbReference>
<evidence type="ECO:0000313" key="3">
    <source>
        <dbReference type="EMBL" id="NEN52333.1"/>
    </source>
</evidence>
<dbReference type="AlphaFoldDB" id="A0A6P0EWJ1"/>
<evidence type="ECO:0000313" key="2">
    <source>
        <dbReference type="EMBL" id="NEK95445.1"/>
    </source>
</evidence>
<evidence type="ECO:0000313" key="4">
    <source>
        <dbReference type="Proteomes" id="UP000468828"/>
    </source>
</evidence>
<evidence type="ECO:0000259" key="1">
    <source>
        <dbReference type="PROSITE" id="PS51186"/>
    </source>
</evidence>
<keyword evidence="2" id="KW-0808">Transferase</keyword>
<sequence length="161" mass="17005">MSVSLRPRTADDLEVLFRIAAELATWEERTPGMPAPLTRDRFDARLAETAAGDPGESGVPFVVDLDGAAVGSAVLFGFDRLAHHAEVGISLLPEARGRGIGTTALTQLVEFGFVRCNLRRVHLQAIASNTGAIRAYEKVGSWSRAGSASTPGSGVPTRTSC</sequence>
<proteinExistence type="predicted"/>
<dbReference type="PANTHER" id="PTHR43441:SF2">
    <property type="entry name" value="FAMILY ACETYLTRANSFERASE, PUTATIVE (AFU_ORTHOLOGUE AFUA_7G00850)-RELATED"/>
    <property type="match status" value="1"/>
</dbReference>
<dbReference type="InterPro" id="IPR000182">
    <property type="entry name" value="GNAT_dom"/>
</dbReference>
<evidence type="ECO:0000313" key="5">
    <source>
        <dbReference type="Proteomes" id="UP000471152"/>
    </source>
</evidence>
<dbReference type="CDD" id="cd04301">
    <property type="entry name" value="NAT_SF"/>
    <property type="match status" value="1"/>
</dbReference>
<keyword evidence="4" id="KW-1185">Reference proteome</keyword>